<sequence length="162" mass="17425">MGYSGAVVPAAFDVEDGELLSGTAPADSWWYDAVESGSLFDFGNGRYDPRLAGIELAIANGWWKLEEVGGCCDGASFRLSKQSEGAIPIPNFDLGLLLVIQAQCPSLWLITGPRFTEKTTYGLRCRTLNDVELCGPTLVLLDRLATQPVQVILEESADGQAP</sequence>
<keyword evidence="2" id="KW-1185">Reference proteome</keyword>
<dbReference type="Proteomes" id="UP001341840">
    <property type="component" value="Unassembled WGS sequence"/>
</dbReference>
<accession>A0ABU6T723</accession>
<protein>
    <submittedName>
        <fullName evidence="1">Uncharacterized protein</fullName>
    </submittedName>
</protein>
<name>A0ABU6T723_9FABA</name>
<evidence type="ECO:0000313" key="2">
    <source>
        <dbReference type="Proteomes" id="UP001341840"/>
    </source>
</evidence>
<proteinExistence type="predicted"/>
<organism evidence="1 2">
    <name type="scientific">Stylosanthes scabra</name>
    <dbReference type="NCBI Taxonomy" id="79078"/>
    <lineage>
        <taxon>Eukaryota</taxon>
        <taxon>Viridiplantae</taxon>
        <taxon>Streptophyta</taxon>
        <taxon>Embryophyta</taxon>
        <taxon>Tracheophyta</taxon>
        <taxon>Spermatophyta</taxon>
        <taxon>Magnoliopsida</taxon>
        <taxon>eudicotyledons</taxon>
        <taxon>Gunneridae</taxon>
        <taxon>Pentapetalae</taxon>
        <taxon>rosids</taxon>
        <taxon>fabids</taxon>
        <taxon>Fabales</taxon>
        <taxon>Fabaceae</taxon>
        <taxon>Papilionoideae</taxon>
        <taxon>50 kb inversion clade</taxon>
        <taxon>dalbergioids sensu lato</taxon>
        <taxon>Dalbergieae</taxon>
        <taxon>Pterocarpus clade</taxon>
        <taxon>Stylosanthes</taxon>
    </lineage>
</organism>
<evidence type="ECO:0000313" key="1">
    <source>
        <dbReference type="EMBL" id="MED6143966.1"/>
    </source>
</evidence>
<gene>
    <name evidence="1" type="ORF">PIB30_010919</name>
</gene>
<reference evidence="1 2" key="1">
    <citation type="journal article" date="2023" name="Plants (Basel)">
        <title>Bridging the Gap: Combining Genomics and Transcriptomics Approaches to Understand Stylosanthes scabra, an Orphan Legume from the Brazilian Caatinga.</title>
        <authorList>
            <person name="Ferreira-Neto J.R.C."/>
            <person name="da Silva M.D."/>
            <person name="Binneck E."/>
            <person name="de Melo N.F."/>
            <person name="da Silva R.H."/>
            <person name="de Melo A.L.T.M."/>
            <person name="Pandolfi V."/>
            <person name="Bustamante F.O."/>
            <person name="Brasileiro-Vidal A.C."/>
            <person name="Benko-Iseppon A.M."/>
        </authorList>
    </citation>
    <scope>NUCLEOTIDE SEQUENCE [LARGE SCALE GENOMIC DNA]</scope>
    <source>
        <tissue evidence="1">Leaves</tissue>
    </source>
</reference>
<comment type="caution">
    <text evidence="1">The sequence shown here is derived from an EMBL/GenBank/DDBJ whole genome shotgun (WGS) entry which is preliminary data.</text>
</comment>
<dbReference type="EMBL" id="JASCZI010090647">
    <property type="protein sequence ID" value="MED6143966.1"/>
    <property type="molecule type" value="Genomic_DNA"/>
</dbReference>